<dbReference type="OrthoDB" id="9776657at2"/>
<evidence type="ECO:0000256" key="5">
    <source>
        <dbReference type="RuleBase" id="RU362110"/>
    </source>
</evidence>
<dbReference type="InterPro" id="IPR013148">
    <property type="entry name" value="Glyco_hydro_32_N"/>
</dbReference>
<dbReference type="InterPro" id="IPR013189">
    <property type="entry name" value="Glyco_hydro_32_C"/>
</dbReference>
<sequence length="484" mass="52908">MSTSPADPHLPAVHLRPPRNWINDPNGLAFHDGHYHVFFQYNPHAPVHTRVHWGHYRSPDLVTWEPQPIALAPTPGGYDADGCYSGNAVSDGPRMVAFYSAHRNDRWWQPVASAESRDGGLTWHKRPDLLVPTPPDGATMYRDPYVWREGDRWRMLVGASVEGDRGTAFLYESADLEQWELRGPFLTDDDGHAPGTGGWTGWECPQYAPFGPRGVLVVSLWDALGGPRDVRAYVGAESDGTFTPAAHHPLDHGPDFYAPALLPAPDGRWLLWGWSWEARDAAWSDEAGWAGTLTLPREVTLTPDGRVHQQPAREVLRLRGPRTVHLPEQAAGPEPLDLGEVGPAFDLTARLRPGTREPGGLRLSTAPGEHLDITLDPAAGELVVDRDHASLDPRARPGRYRLPLPPGTDPGSGVDLRVVVDGSVVEVFLATGEALTLRCYPTGAPPWHLHTLGPVHIEAQAWNLVPGSRTAPHEHSAALAAPAH</sequence>
<dbReference type="GO" id="GO:0005975">
    <property type="term" value="P:carbohydrate metabolic process"/>
    <property type="evidence" value="ECO:0007669"/>
    <property type="project" value="InterPro"/>
</dbReference>
<dbReference type="InterPro" id="IPR013320">
    <property type="entry name" value="ConA-like_dom_sf"/>
</dbReference>
<dbReference type="CDD" id="cd08996">
    <property type="entry name" value="GH32_FFase"/>
    <property type="match status" value="1"/>
</dbReference>
<evidence type="ECO:0000259" key="7">
    <source>
        <dbReference type="Pfam" id="PF08244"/>
    </source>
</evidence>
<dbReference type="InterPro" id="IPR018053">
    <property type="entry name" value="Glyco_hydro_32_AS"/>
</dbReference>
<dbReference type="InterPro" id="IPR051214">
    <property type="entry name" value="GH32_Enzymes"/>
</dbReference>
<accession>A0A9W6UP84</accession>
<evidence type="ECO:0000256" key="3">
    <source>
        <dbReference type="ARBA" id="ARBA00022801"/>
    </source>
</evidence>
<dbReference type="Pfam" id="PF08244">
    <property type="entry name" value="Glyco_hydro_32C"/>
    <property type="match status" value="1"/>
</dbReference>
<dbReference type="RefSeq" id="WP_051777834.1">
    <property type="nucleotide sequence ID" value="NZ_BSRX01000016.1"/>
</dbReference>
<dbReference type="EC" id="3.2.1.26" evidence="2"/>
<evidence type="ECO:0000256" key="1">
    <source>
        <dbReference type="ARBA" id="ARBA00009902"/>
    </source>
</evidence>
<keyword evidence="3 5" id="KW-0378">Hydrolase</keyword>
<feature type="domain" description="Glycosyl hydrolase family 32 N-terminal" evidence="6">
    <location>
        <begin position="14"/>
        <end position="311"/>
    </location>
</feature>
<dbReference type="SUPFAM" id="SSF75005">
    <property type="entry name" value="Arabinanase/levansucrase/invertase"/>
    <property type="match status" value="1"/>
</dbReference>
<protein>
    <recommendedName>
        <fullName evidence="2">beta-fructofuranosidase</fullName>
        <ecNumber evidence="2">3.2.1.26</ecNumber>
    </recommendedName>
</protein>
<dbReference type="InterPro" id="IPR023296">
    <property type="entry name" value="Glyco_hydro_beta-prop_sf"/>
</dbReference>
<evidence type="ECO:0000313" key="9">
    <source>
        <dbReference type="Proteomes" id="UP001165143"/>
    </source>
</evidence>
<name>A0A9W6UP84_9ACTN</name>
<gene>
    <name evidence="8" type="ORF">Kpho01_30740</name>
</gene>
<dbReference type="Gene3D" id="2.60.120.560">
    <property type="entry name" value="Exo-inulinase, domain 1"/>
    <property type="match status" value="1"/>
</dbReference>
<comment type="caution">
    <text evidence="8">The sequence shown here is derived from an EMBL/GenBank/DDBJ whole genome shotgun (WGS) entry which is preliminary data.</text>
</comment>
<dbReference type="SUPFAM" id="SSF49899">
    <property type="entry name" value="Concanavalin A-like lectins/glucanases"/>
    <property type="match status" value="1"/>
</dbReference>
<dbReference type="Proteomes" id="UP001165143">
    <property type="component" value="Unassembled WGS sequence"/>
</dbReference>
<keyword evidence="4 5" id="KW-0326">Glycosidase</keyword>
<dbReference type="GO" id="GO:0004564">
    <property type="term" value="F:beta-fructofuranosidase activity"/>
    <property type="evidence" value="ECO:0007669"/>
    <property type="project" value="UniProtKB-EC"/>
</dbReference>
<dbReference type="EMBL" id="BSRX01000016">
    <property type="protein sequence ID" value="GLW55063.1"/>
    <property type="molecule type" value="Genomic_DNA"/>
</dbReference>
<dbReference type="Pfam" id="PF00251">
    <property type="entry name" value="Glyco_hydro_32N"/>
    <property type="match status" value="1"/>
</dbReference>
<dbReference type="Gene3D" id="2.115.10.20">
    <property type="entry name" value="Glycosyl hydrolase domain, family 43"/>
    <property type="match status" value="1"/>
</dbReference>
<dbReference type="PANTHER" id="PTHR43101">
    <property type="entry name" value="BETA-FRUCTOSIDASE"/>
    <property type="match status" value="1"/>
</dbReference>
<evidence type="ECO:0000256" key="4">
    <source>
        <dbReference type="ARBA" id="ARBA00023295"/>
    </source>
</evidence>
<feature type="domain" description="Glycosyl hydrolase family 32 C-terminal" evidence="7">
    <location>
        <begin position="341"/>
        <end position="443"/>
    </location>
</feature>
<organism evidence="8 9">
    <name type="scientific">Kitasatospora phosalacinea</name>
    <dbReference type="NCBI Taxonomy" id="2065"/>
    <lineage>
        <taxon>Bacteria</taxon>
        <taxon>Bacillati</taxon>
        <taxon>Actinomycetota</taxon>
        <taxon>Actinomycetes</taxon>
        <taxon>Kitasatosporales</taxon>
        <taxon>Streptomycetaceae</taxon>
        <taxon>Kitasatospora</taxon>
    </lineage>
</organism>
<dbReference type="SMART" id="SM00640">
    <property type="entry name" value="Glyco_32"/>
    <property type="match status" value="1"/>
</dbReference>
<evidence type="ECO:0000259" key="6">
    <source>
        <dbReference type="Pfam" id="PF00251"/>
    </source>
</evidence>
<dbReference type="InterPro" id="IPR001362">
    <property type="entry name" value="Glyco_hydro_32"/>
</dbReference>
<dbReference type="PANTHER" id="PTHR43101:SF1">
    <property type="entry name" value="BETA-FRUCTOSIDASE"/>
    <property type="match status" value="1"/>
</dbReference>
<proteinExistence type="inferred from homology"/>
<reference evidence="8" key="1">
    <citation type="submission" date="2023-02" db="EMBL/GenBank/DDBJ databases">
        <title>Kitasatospora phosalacinea NBRC 14362.</title>
        <authorList>
            <person name="Ichikawa N."/>
            <person name="Sato H."/>
            <person name="Tonouchi N."/>
        </authorList>
    </citation>
    <scope>NUCLEOTIDE SEQUENCE</scope>
    <source>
        <strain evidence="8">NBRC 14362</strain>
    </source>
</reference>
<dbReference type="PROSITE" id="PS00609">
    <property type="entry name" value="GLYCOSYL_HYDROL_F32"/>
    <property type="match status" value="1"/>
</dbReference>
<evidence type="ECO:0000313" key="8">
    <source>
        <dbReference type="EMBL" id="GLW55063.1"/>
    </source>
</evidence>
<comment type="similarity">
    <text evidence="1 5">Belongs to the glycosyl hydrolase 32 family.</text>
</comment>
<dbReference type="AlphaFoldDB" id="A0A9W6UP84"/>
<evidence type="ECO:0000256" key="2">
    <source>
        <dbReference type="ARBA" id="ARBA00012758"/>
    </source>
</evidence>